<dbReference type="RefSeq" id="WP_165277577.1">
    <property type="nucleotide sequence ID" value="NZ_JAUZQE010000005.1"/>
</dbReference>
<dbReference type="Pfam" id="PF03358">
    <property type="entry name" value="FMN_red"/>
    <property type="match status" value="1"/>
</dbReference>
<accession>A0ABU1D3R3</accession>
<keyword evidence="3" id="KW-1185">Reference proteome</keyword>
<gene>
    <name evidence="2" type="ORF">Q8947_03375</name>
</gene>
<comment type="caution">
    <text evidence="2">The sequence shown here is derived from an EMBL/GenBank/DDBJ whole genome shotgun (WGS) entry which is preliminary data.</text>
</comment>
<reference evidence="2 3" key="1">
    <citation type="submission" date="2023-08" db="EMBL/GenBank/DDBJ databases">
        <title>Alcaligenaceae gen. nov., a novel taxon isolated from the sludge of Yixing Pesticide Factory.</title>
        <authorList>
            <person name="Ruan L."/>
        </authorList>
    </citation>
    <scope>NUCLEOTIDE SEQUENCE [LARGE SCALE GENOMIC DNA]</scope>
    <source>
        <strain evidence="2 3">LG-2</strain>
    </source>
</reference>
<dbReference type="InterPro" id="IPR029039">
    <property type="entry name" value="Flavoprotein-like_sf"/>
</dbReference>
<name>A0ABU1D3R3_9BURK</name>
<evidence type="ECO:0000259" key="1">
    <source>
        <dbReference type="Pfam" id="PF03358"/>
    </source>
</evidence>
<dbReference type="Gene3D" id="3.40.50.360">
    <property type="match status" value="1"/>
</dbReference>
<dbReference type="EMBL" id="JAUZQE010000005">
    <property type="protein sequence ID" value="MDR4125025.1"/>
    <property type="molecule type" value="Genomic_DNA"/>
</dbReference>
<organism evidence="2 3">
    <name type="scientific">Yanghanlia caeni</name>
    <dbReference type="NCBI Taxonomy" id="3064283"/>
    <lineage>
        <taxon>Bacteria</taxon>
        <taxon>Pseudomonadati</taxon>
        <taxon>Pseudomonadota</taxon>
        <taxon>Betaproteobacteria</taxon>
        <taxon>Burkholderiales</taxon>
        <taxon>Alcaligenaceae</taxon>
        <taxon>Yanghanlia</taxon>
    </lineage>
</organism>
<sequence length="170" mass="18162">MDTARKTLLIVWHSRTGAARQLAEAAAEGARDVLHELDALDQLRIVTRTAGQAVAADVLQADAYLFCAPENLGSVSGAMKEFFDRCYYDVLDHVNGRPYALAIAAGSDGQGALNQVQRICTGWRLRAVAEPYIAHTDAQTPQAILAAKTLSAEQRDAARTLGGTLAALLV</sequence>
<evidence type="ECO:0000313" key="2">
    <source>
        <dbReference type="EMBL" id="MDR4125025.1"/>
    </source>
</evidence>
<dbReference type="SUPFAM" id="SSF52218">
    <property type="entry name" value="Flavoproteins"/>
    <property type="match status" value="1"/>
</dbReference>
<proteinExistence type="predicted"/>
<dbReference type="InterPro" id="IPR005025">
    <property type="entry name" value="FMN_Rdtase-like_dom"/>
</dbReference>
<protein>
    <submittedName>
        <fullName evidence="2">NAD(P)H-dependent oxidoreductase</fullName>
    </submittedName>
</protein>
<dbReference type="Proteomes" id="UP001232156">
    <property type="component" value="Unassembled WGS sequence"/>
</dbReference>
<feature type="domain" description="NADPH-dependent FMN reductase-like" evidence="1">
    <location>
        <begin position="20"/>
        <end position="133"/>
    </location>
</feature>
<evidence type="ECO:0000313" key="3">
    <source>
        <dbReference type="Proteomes" id="UP001232156"/>
    </source>
</evidence>